<dbReference type="PANTHER" id="PTHR11113">
    <property type="entry name" value="N-ACETYLGLUCOSAMINE-6-PHOSPHATE DEACETYLASE"/>
    <property type="match status" value="1"/>
</dbReference>
<evidence type="ECO:0000313" key="8">
    <source>
        <dbReference type="Proteomes" id="UP001646141"/>
    </source>
</evidence>
<reference evidence="7 8" key="1">
    <citation type="submission" date="2018-09" db="EMBL/GenBank/DDBJ databases">
        <title>Comparative genomics of Leucobacter spp.</title>
        <authorList>
            <person name="Reis A.C."/>
            <person name="Kolvenbach B.A."/>
            <person name="Corvini P.F.X."/>
            <person name="Nunes O.C."/>
        </authorList>
    </citation>
    <scope>NUCLEOTIDE SEQUENCE [LARGE SCALE GENOMIC DNA]</scope>
    <source>
        <strain evidence="7 8">L-1</strain>
    </source>
</reference>
<evidence type="ECO:0000259" key="6">
    <source>
        <dbReference type="Pfam" id="PF01979"/>
    </source>
</evidence>
<accession>A0ABS1SKK6</accession>
<dbReference type="SUPFAM" id="SSF51556">
    <property type="entry name" value="Metallo-dependent hydrolases"/>
    <property type="match status" value="1"/>
</dbReference>
<dbReference type="InterPro" id="IPR006680">
    <property type="entry name" value="Amidohydro-rel"/>
</dbReference>
<proteinExistence type="inferred from homology"/>
<keyword evidence="4 5" id="KW-0119">Carbohydrate metabolism</keyword>
<evidence type="ECO:0000256" key="3">
    <source>
        <dbReference type="ARBA" id="ARBA00022801"/>
    </source>
</evidence>
<evidence type="ECO:0000256" key="1">
    <source>
        <dbReference type="ARBA" id="ARBA00010716"/>
    </source>
</evidence>
<keyword evidence="3 5" id="KW-0378">Hydrolase</keyword>
<dbReference type="InterPro" id="IPR011059">
    <property type="entry name" value="Metal-dep_hydrolase_composite"/>
</dbReference>
<dbReference type="Proteomes" id="UP001646141">
    <property type="component" value="Unassembled WGS sequence"/>
</dbReference>
<keyword evidence="8" id="KW-1185">Reference proteome</keyword>
<dbReference type="InterPro" id="IPR032466">
    <property type="entry name" value="Metal_Hydrolase"/>
</dbReference>
<name>A0ABS1SKK6_9MICO</name>
<protein>
    <submittedName>
        <fullName evidence="7">N-acetylglucosamine-6-phosphate deacetylase</fullName>
    </submittedName>
</protein>
<dbReference type="PIRSF" id="PIRSF038994">
    <property type="entry name" value="NagA"/>
    <property type="match status" value="1"/>
</dbReference>
<evidence type="ECO:0000256" key="5">
    <source>
        <dbReference type="PIRNR" id="PIRNR038994"/>
    </source>
</evidence>
<evidence type="ECO:0000256" key="4">
    <source>
        <dbReference type="ARBA" id="ARBA00023277"/>
    </source>
</evidence>
<dbReference type="EMBL" id="QYAD01000001">
    <property type="protein sequence ID" value="MBL3688702.1"/>
    <property type="molecule type" value="Genomic_DNA"/>
</dbReference>
<evidence type="ECO:0000313" key="7">
    <source>
        <dbReference type="EMBL" id="MBL3688702.1"/>
    </source>
</evidence>
<dbReference type="Gene3D" id="2.30.40.10">
    <property type="entry name" value="Urease, subunit C, domain 1"/>
    <property type="match status" value="1"/>
</dbReference>
<dbReference type="CDD" id="cd00854">
    <property type="entry name" value="NagA"/>
    <property type="match status" value="1"/>
</dbReference>
<dbReference type="InterPro" id="IPR003764">
    <property type="entry name" value="GlcNAc_6-P_deAcase"/>
</dbReference>
<sequence length="399" mass="40164">MIAAGRVVTSTASYSPGWVEVAAGRTVALGAGAPPRTPTHDLGSAILVPGFVDIHVHGGGGADYPTGTAAAARAARAAHLAHGTTQSMASLVAASPDTLRAQLAALAPLVADGTLGGIHLEGPWLSPARAGAHDPEQLRDPDLREIDALLAAAPGAIRMVTLAPELAGAIAAIERFRAAGVVVAIGHTDADAATVRAAIDAGATVATHLFNAMPPLHHRTPGPVLALLADPRVIVELIADGTHLDDALAHWVAAQAGPDRVALVTDAMGAAGCGDGEYRLGVLDVTVAGGVARLAGTETIAGSTVTMDALFRGAVGGAPEAAGAHAEPRWSDAALEAAVRMTATTPARAARWAEVGDIAPGLRADYVALDAELQIVHVFSAGESVRENISTPRYSAELG</sequence>
<keyword evidence="2" id="KW-0479">Metal-binding</keyword>
<dbReference type="Pfam" id="PF01979">
    <property type="entry name" value="Amidohydro_1"/>
    <property type="match status" value="1"/>
</dbReference>
<dbReference type="SUPFAM" id="SSF51338">
    <property type="entry name" value="Composite domain of metallo-dependent hydrolases"/>
    <property type="match status" value="1"/>
</dbReference>
<organism evidence="7 8">
    <name type="scientific">Leucobacter chromiireducens subsp. chromiireducens</name>
    <dbReference type="NCBI Taxonomy" id="660067"/>
    <lineage>
        <taxon>Bacteria</taxon>
        <taxon>Bacillati</taxon>
        <taxon>Actinomycetota</taxon>
        <taxon>Actinomycetes</taxon>
        <taxon>Micrococcales</taxon>
        <taxon>Microbacteriaceae</taxon>
        <taxon>Leucobacter</taxon>
    </lineage>
</organism>
<feature type="domain" description="Amidohydrolase-related" evidence="6">
    <location>
        <begin position="46"/>
        <end position="382"/>
    </location>
</feature>
<evidence type="ECO:0000256" key="2">
    <source>
        <dbReference type="ARBA" id="ARBA00022723"/>
    </source>
</evidence>
<gene>
    <name evidence="7" type="ORF">D3226_01845</name>
</gene>
<dbReference type="PANTHER" id="PTHR11113:SF14">
    <property type="entry name" value="N-ACETYLGLUCOSAMINE-6-PHOSPHATE DEACETYLASE"/>
    <property type="match status" value="1"/>
</dbReference>
<dbReference type="Gene3D" id="3.20.20.140">
    <property type="entry name" value="Metal-dependent hydrolases"/>
    <property type="match status" value="1"/>
</dbReference>
<comment type="similarity">
    <text evidence="1 5">Belongs to the metallo-dependent hydrolases superfamily. NagA family.</text>
</comment>
<comment type="caution">
    <text evidence="7">The sequence shown here is derived from an EMBL/GenBank/DDBJ whole genome shotgun (WGS) entry which is preliminary data.</text>
</comment>